<gene>
    <name evidence="2" type="ORF">ACEVAQ_14045</name>
</gene>
<comment type="caution">
    <text evidence="2">The sequence shown here is derived from an EMBL/GenBank/DDBJ whole genome shotgun (WGS) entry which is preliminary data.</text>
</comment>
<dbReference type="PANTHER" id="PTHR37477">
    <property type="entry name" value="COBALT-PRECORRIN-5A HYDROLASE"/>
    <property type="match status" value="1"/>
</dbReference>
<dbReference type="PANTHER" id="PTHR37477:SF1">
    <property type="entry name" value="COBALT-PRECORRIN-5A HYDROLASE"/>
    <property type="match status" value="1"/>
</dbReference>
<dbReference type="Pfam" id="PF01890">
    <property type="entry name" value="CbiG_C"/>
    <property type="match status" value="1"/>
</dbReference>
<dbReference type="Proteomes" id="UP001609932">
    <property type="component" value="Unassembled WGS sequence"/>
</dbReference>
<evidence type="ECO:0000313" key="2">
    <source>
        <dbReference type="EMBL" id="MFH6599828.1"/>
    </source>
</evidence>
<dbReference type="InterPro" id="IPR036518">
    <property type="entry name" value="CobE/GbiG_C_sf"/>
</dbReference>
<organism evidence="2 3">
    <name type="scientific">Ectopseudomonas khazarica</name>
    <dbReference type="NCBI Taxonomy" id="2502979"/>
    <lineage>
        <taxon>Bacteria</taxon>
        <taxon>Pseudomonadati</taxon>
        <taxon>Pseudomonadota</taxon>
        <taxon>Gammaproteobacteria</taxon>
        <taxon>Pseudomonadales</taxon>
        <taxon>Pseudomonadaceae</taxon>
        <taxon>Ectopseudomonas</taxon>
    </lineage>
</organism>
<keyword evidence="3" id="KW-1185">Reference proteome</keyword>
<evidence type="ECO:0000313" key="3">
    <source>
        <dbReference type="Proteomes" id="UP001609932"/>
    </source>
</evidence>
<accession>A0ABW7MIQ0</accession>
<dbReference type="InterPro" id="IPR002750">
    <property type="entry name" value="CobE/GbiG_C"/>
</dbReference>
<dbReference type="RefSeq" id="WP_395273126.1">
    <property type="nucleotide sequence ID" value="NZ_JBHEGD010000001.1"/>
</dbReference>
<feature type="domain" description="CobE/GbiG C-terminal" evidence="1">
    <location>
        <begin position="16"/>
        <end position="139"/>
    </location>
</feature>
<proteinExistence type="predicted"/>
<evidence type="ECO:0000259" key="1">
    <source>
        <dbReference type="Pfam" id="PF01890"/>
    </source>
</evidence>
<name>A0ABW7MIQ0_9GAMM</name>
<dbReference type="SUPFAM" id="SSF159664">
    <property type="entry name" value="CobE/GbiG C-terminal domain-like"/>
    <property type="match status" value="1"/>
</dbReference>
<dbReference type="EMBL" id="JBHEGD010000001">
    <property type="protein sequence ID" value="MFH6599828.1"/>
    <property type="molecule type" value="Genomic_DNA"/>
</dbReference>
<dbReference type="Gene3D" id="3.30.420.180">
    <property type="entry name" value="CobE/GbiG C-terminal domain"/>
    <property type="match status" value="1"/>
</dbReference>
<protein>
    <submittedName>
        <fullName evidence="2">Cobalamin biosynthesis protein</fullName>
    </submittedName>
</protein>
<dbReference type="InterPro" id="IPR052553">
    <property type="entry name" value="CbiG_hydrolase"/>
</dbReference>
<reference evidence="2 3" key="1">
    <citation type="submission" date="2024-09" db="EMBL/GenBank/DDBJ databases">
        <title>Elucidation of the Bokeelamides from Bacteria Associated with Moon Snail Egg Collars.</title>
        <authorList>
            <person name="Campbell R."/>
            <person name="Piedl K."/>
            <person name="Mevers E."/>
        </authorList>
    </citation>
    <scope>NUCLEOTIDE SEQUENCE [LARGE SCALE GENOMIC DNA]</scope>
    <source>
        <strain evidence="2 3">EM133</strain>
    </source>
</reference>
<sequence>MLPPPSARHPASPMQVVAGLGCRSGCAMQELFDLLVDSLAQHELTLGNLAGLASSAHKRNEAGLQQLAEHLQLELHLFTAAELSPYQPPAPGNPRVQAATGAAAVAEPCALALARRMGKSTAHLLGEKRKTARATCALAAFTRESA</sequence>